<dbReference type="Proteomes" id="UP001642409">
    <property type="component" value="Unassembled WGS sequence"/>
</dbReference>
<evidence type="ECO:0000313" key="2">
    <source>
        <dbReference type="EMBL" id="CAL5985084.1"/>
    </source>
</evidence>
<keyword evidence="3" id="KW-1185">Reference proteome</keyword>
<accession>A0AA86Q7B7</accession>
<gene>
    <name evidence="1" type="ORF">HINF_LOCUS40288</name>
    <name evidence="2" type="ORF">HINF_LOCUS8545</name>
</gene>
<sequence>MQIYSSSLLKNMLNRYYKKNETTDKEDDTSIHIQKKSTNFSGSISQHLLKSLHFVLKTDTPWNKHNVCLFINLLTRSQTDEFWTYFCSFQKQGSVKEWQNYYFNEYIPKYKFDSILFTIQDTEYVSEYVQNSGICSKTQITKELLKQYFGNRQVSTHVLMNKVQNELKEIEDKLKLKLQ</sequence>
<name>A0AA86Q7B7_9EUKA</name>
<organism evidence="1">
    <name type="scientific">Hexamita inflata</name>
    <dbReference type="NCBI Taxonomy" id="28002"/>
    <lineage>
        <taxon>Eukaryota</taxon>
        <taxon>Metamonada</taxon>
        <taxon>Diplomonadida</taxon>
        <taxon>Hexamitidae</taxon>
        <taxon>Hexamitinae</taxon>
        <taxon>Hexamita</taxon>
    </lineage>
</organism>
<proteinExistence type="predicted"/>
<reference evidence="2 3" key="2">
    <citation type="submission" date="2024-07" db="EMBL/GenBank/DDBJ databases">
        <authorList>
            <person name="Akdeniz Z."/>
        </authorList>
    </citation>
    <scope>NUCLEOTIDE SEQUENCE [LARGE SCALE GENOMIC DNA]</scope>
</reference>
<dbReference type="AlphaFoldDB" id="A0AA86Q7B7"/>
<dbReference type="EMBL" id="CAXDID020000018">
    <property type="protein sequence ID" value="CAL5985084.1"/>
    <property type="molecule type" value="Genomic_DNA"/>
</dbReference>
<evidence type="ECO:0000313" key="1">
    <source>
        <dbReference type="EMBL" id="CAI9952643.1"/>
    </source>
</evidence>
<dbReference type="EMBL" id="CATOUU010000834">
    <property type="protein sequence ID" value="CAI9952643.1"/>
    <property type="molecule type" value="Genomic_DNA"/>
</dbReference>
<comment type="caution">
    <text evidence="1">The sequence shown here is derived from an EMBL/GenBank/DDBJ whole genome shotgun (WGS) entry which is preliminary data.</text>
</comment>
<evidence type="ECO:0000313" key="3">
    <source>
        <dbReference type="Proteomes" id="UP001642409"/>
    </source>
</evidence>
<reference evidence="1" key="1">
    <citation type="submission" date="2023-06" db="EMBL/GenBank/DDBJ databases">
        <authorList>
            <person name="Kurt Z."/>
        </authorList>
    </citation>
    <scope>NUCLEOTIDE SEQUENCE</scope>
</reference>
<protein>
    <submittedName>
        <fullName evidence="2">Hypothetical_protein</fullName>
    </submittedName>
</protein>